<comment type="cofactor">
    <cofactor evidence="12">
        <name>Mg(2+)</name>
        <dbReference type="ChEBI" id="CHEBI:18420"/>
    </cofactor>
    <text evidence="12">Requires a divalent cation, most likely magnesium in vivo, as an electrophilic catalyst to aid phosphoryl group transfer. It is the chelate of the metal and the nucleotide that is the actual substrate.</text>
</comment>
<dbReference type="PRINTS" id="PR00990">
    <property type="entry name" value="RIBOKINASE"/>
</dbReference>
<dbReference type="RefSeq" id="WP_204500800.1">
    <property type="nucleotide sequence ID" value="NZ_JAFBDR010000017.1"/>
</dbReference>
<dbReference type="InterPro" id="IPR029056">
    <property type="entry name" value="Ribokinase-like"/>
</dbReference>
<keyword evidence="15" id="KW-1185">Reference proteome</keyword>
<keyword evidence="4 12" id="KW-0808">Transferase</keyword>
<comment type="pathway">
    <text evidence="12">Carbohydrate metabolism; D-ribose degradation; D-ribose 5-phosphate from beta-D-ribopyranose: step 2/2.</text>
</comment>
<keyword evidence="7 12" id="KW-0418">Kinase</keyword>
<feature type="binding site" evidence="12">
    <location>
        <position position="251"/>
    </location>
    <ligand>
        <name>K(+)</name>
        <dbReference type="ChEBI" id="CHEBI:29103"/>
    </ligand>
</feature>
<proteinExistence type="inferred from homology"/>
<dbReference type="EMBL" id="JAFBDR010000017">
    <property type="protein sequence ID" value="MBM7572422.1"/>
    <property type="molecule type" value="Genomic_DNA"/>
</dbReference>
<feature type="binding site" evidence="12">
    <location>
        <begin position="222"/>
        <end position="227"/>
    </location>
    <ligand>
        <name>ATP</name>
        <dbReference type="ChEBI" id="CHEBI:30616"/>
    </ligand>
</feature>
<dbReference type="PROSITE" id="PS00583">
    <property type="entry name" value="PFKB_KINASES_1"/>
    <property type="match status" value="1"/>
</dbReference>
<feature type="binding site" evidence="12">
    <location>
        <position position="249"/>
    </location>
    <ligand>
        <name>K(+)</name>
        <dbReference type="ChEBI" id="CHEBI:29103"/>
    </ligand>
</feature>
<name>A0ABS2N2Q6_9BACI</name>
<comment type="similarity">
    <text evidence="12">Belongs to the carbohydrate kinase PfkB family. Ribokinase subfamily.</text>
</comment>
<dbReference type="HAMAP" id="MF_01987">
    <property type="entry name" value="Ribokinase"/>
    <property type="match status" value="1"/>
</dbReference>
<sequence>MRGDNMGSSIVVVGSLNMDIIVSADRYPKPGETIHGDRVTYLPGGKGANQAVGIKKLGGDVQMVGVVGDDVFGKQIVQGLSDYDLDTSQVRFEKNVATGIANIVHYPNNNSIIVIPGANAYCTPQYLSEIESVIANTEVLLLQLEIPLETVKFALELAKKHEVKTILNPAPASNLSNELLDLVDVITPNETELGIILDQEVQDIEAAFESWYSMHTTDLIVTLGEKGCAYWEKDQVKYIPAESFGEVKDTTGAGDAFNAAVAYGLAQHWSKDRAIAFAVKAASLSVTKFGAQPGMPYWDEIEPKL</sequence>
<feature type="binding site" evidence="12">
    <location>
        <begin position="45"/>
        <end position="49"/>
    </location>
    <ligand>
        <name>substrate</name>
    </ligand>
</feature>
<comment type="activity regulation">
    <text evidence="12">Activated by a monovalent cation that binds near, but not in, the active site. The most likely occupant of the site in vivo is potassium. Ion binding induces a conformational change that may alter substrate affinity.</text>
</comment>
<gene>
    <name evidence="12" type="primary">rbsK</name>
    <name evidence="14" type="ORF">JOC48_002926</name>
</gene>
<comment type="subunit">
    <text evidence="12">Homodimer.</text>
</comment>
<comment type="caution">
    <text evidence="12">Lacks conserved residue(s) required for the propagation of feature annotation.</text>
</comment>
<feature type="binding site" evidence="12">
    <location>
        <position position="285"/>
    </location>
    <ligand>
        <name>K(+)</name>
        <dbReference type="ChEBI" id="CHEBI:29103"/>
    </ligand>
</feature>
<evidence type="ECO:0000256" key="6">
    <source>
        <dbReference type="ARBA" id="ARBA00022741"/>
    </source>
</evidence>
<organism evidence="14 15">
    <name type="scientific">Aquibacillus albus</name>
    <dbReference type="NCBI Taxonomy" id="1168171"/>
    <lineage>
        <taxon>Bacteria</taxon>
        <taxon>Bacillati</taxon>
        <taxon>Bacillota</taxon>
        <taxon>Bacilli</taxon>
        <taxon>Bacillales</taxon>
        <taxon>Bacillaceae</taxon>
        <taxon>Aquibacillus</taxon>
    </lineage>
</organism>
<feature type="binding site" evidence="12">
    <location>
        <begin position="17"/>
        <end position="19"/>
    </location>
    <ligand>
        <name>substrate</name>
    </ligand>
</feature>
<dbReference type="PANTHER" id="PTHR10584:SF166">
    <property type="entry name" value="RIBOKINASE"/>
    <property type="match status" value="1"/>
</dbReference>
<dbReference type="CDD" id="cd01174">
    <property type="entry name" value="ribokinase"/>
    <property type="match status" value="1"/>
</dbReference>
<dbReference type="InterPro" id="IPR002139">
    <property type="entry name" value="Ribo/fructo_kinase"/>
</dbReference>
<dbReference type="Pfam" id="PF00294">
    <property type="entry name" value="PfkB"/>
    <property type="match status" value="1"/>
</dbReference>
<keyword evidence="9 12" id="KW-0460">Magnesium</keyword>
<evidence type="ECO:0000256" key="11">
    <source>
        <dbReference type="ARBA" id="ARBA00023277"/>
    </source>
</evidence>
<comment type="subcellular location">
    <subcellularLocation>
        <location evidence="12">Cytoplasm</location>
    </subcellularLocation>
</comment>
<evidence type="ECO:0000313" key="15">
    <source>
        <dbReference type="Proteomes" id="UP001296943"/>
    </source>
</evidence>
<feature type="binding site" evidence="12">
    <location>
        <position position="290"/>
    </location>
    <ligand>
        <name>K(+)</name>
        <dbReference type="ChEBI" id="CHEBI:29103"/>
    </ligand>
</feature>
<feature type="domain" description="Carbohydrate kinase PfkB" evidence="13">
    <location>
        <begin position="9"/>
        <end position="296"/>
    </location>
</feature>
<comment type="caution">
    <text evidence="14">The sequence shown here is derived from an EMBL/GenBank/DDBJ whole genome shotgun (WGS) entry which is preliminary data.</text>
</comment>
<reference evidence="14 15" key="1">
    <citation type="submission" date="2021-01" db="EMBL/GenBank/DDBJ databases">
        <title>Genomic Encyclopedia of Type Strains, Phase IV (KMG-IV): sequencing the most valuable type-strain genomes for metagenomic binning, comparative biology and taxonomic classification.</title>
        <authorList>
            <person name="Goeker M."/>
        </authorList>
    </citation>
    <scope>NUCLEOTIDE SEQUENCE [LARGE SCALE GENOMIC DNA]</scope>
    <source>
        <strain evidence="14 15">DSM 23711</strain>
    </source>
</reference>
<dbReference type="PROSITE" id="PS00584">
    <property type="entry name" value="PFKB_KINASES_2"/>
    <property type="match status" value="1"/>
</dbReference>
<dbReference type="EC" id="2.7.1.15" evidence="2 12"/>
<evidence type="ECO:0000313" key="14">
    <source>
        <dbReference type="EMBL" id="MBM7572422.1"/>
    </source>
</evidence>
<evidence type="ECO:0000256" key="12">
    <source>
        <dbReference type="HAMAP-Rule" id="MF_01987"/>
    </source>
</evidence>
<dbReference type="InterPro" id="IPR011611">
    <property type="entry name" value="PfkB_dom"/>
</dbReference>
<keyword evidence="10 12" id="KW-0630">Potassium</keyword>
<keyword evidence="11 12" id="KW-0119">Carbohydrate metabolism</keyword>
<evidence type="ECO:0000256" key="7">
    <source>
        <dbReference type="ARBA" id="ARBA00022777"/>
    </source>
</evidence>
<accession>A0ABS2N2Q6</accession>
<dbReference type="InterPro" id="IPR011877">
    <property type="entry name" value="Ribokinase"/>
</dbReference>
<dbReference type="SUPFAM" id="SSF53613">
    <property type="entry name" value="Ribokinase-like"/>
    <property type="match status" value="1"/>
</dbReference>
<evidence type="ECO:0000256" key="2">
    <source>
        <dbReference type="ARBA" id="ARBA00012035"/>
    </source>
</evidence>
<comment type="catalytic activity">
    <reaction evidence="12">
        <text>D-ribose + ATP = D-ribose 5-phosphate + ADP + H(+)</text>
        <dbReference type="Rhea" id="RHEA:13697"/>
        <dbReference type="ChEBI" id="CHEBI:15378"/>
        <dbReference type="ChEBI" id="CHEBI:30616"/>
        <dbReference type="ChEBI" id="CHEBI:47013"/>
        <dbReference type="ChEBI" id="CHEBI:78346"/>
        <dbReference type="ChEBI" id="CHEBI:456216"/>
        <dbReference type="EC" id="2.7.1.15"/>
    </reaction>
</comment>
<evidence type="ECO:0000256" key="5">
    <source>
        <dbReference type="ARBA" id="ARBA00022723"/>
    </source>
</evidence>
<protein>
    <recommendedName>
        <fullName evidence="3 12">Ribokinase</fullName>
        <shortName evidence="12">RK</shortName>
        <ecNumber evidence="2 12">2.7.1.15</ecNumber>
    </recommendedName>
</protein>
<evidence type="ECO:0000256" key="3">
    <source>
        <dbReference type="ARBA" id="ARBA00016943"/>
    </source>
</evidence>
<evidence type="ECO:0000256" key="8">
    <source>
        <dbReference type="ARBA" id="ARBA00022840"/>
    </source>
</evidence>
<dbReference type="InterPro" id="IPR002173">
    <property type="entry name" value="Carboh/pur_kinase_PfkB_CS"/>
</dbReference>
<keyword evidence="5 12" id="KW-0479">Metal-binding</keyword>
<evidence type="ECO:0000259" key="13">
    <source>
        <dbReference type="Pfam" id="PF00294"/>
    </source>
</evidence>
<comment type="similarity">
    <text evidence="1">Belongs to the carbohydrate kinase pfkB family.</text>
</comment>
<evidence type="ECO:0000256" key="10">
    <source>
        <dbReference type="ARBA" id="ARBA00022958"/>
    </source>
</evidence>
<feature type="binding site" evidence="12">
    <location>
        <position position="189"/>
    </location>
    <ligand>
        <name>ATP</name>
        <dbReference type="ChEBI" id="CHEBI:30616"/>
    </ligand>
</feature>
<feature type="binding site" evidence="12">
    <location>
        <position position="288"/>
    </location>
    <ligand>
        <name>K(+)</name>
        <dbReference type="ChEBI" id="CHEBI:29103"/>
    </ligand>
</feature>
<feature type="binding site" evidence="12">
    <location>
        <position position="255"/>
    </location>
    <ligand>
        <name>substrate</name>
    </ligand>
</feature>
<evidence type="ECO:0000256" key="1">
    <source>
        <dbReference type="ARBA" id="ARBA00005380"/>
    </source>
</evidence>
<feature type="active site" description="Proton acceptor" evidence="12">
    <location>
        <position position="255"/>
    </location>
</feature>
<dbReference type="GO" id="GO:0004747">
    <property type="term" value="F:ribokinase activity"/>
    <property type="evidence" value="ECO:0007669"/>
    <property type="project" value="UniProtKB-EC"/>
</dbReference>
<keyword evidence="6 12" id="KW-0547">Nucleotide-binding</keyword>
<comment type="function">
    <text evidence="12">Catalyzes the phosphorylation of ribose at O-5 in a reaction requiring ATP and magnesium. The resulting D-ribose-5-phosphate can then be used either for sythesis of nucleotides, histidine, and tryptophan, or as a component of the pentose phosphate pathway.</text>
</comment>
<keyword evidence="8 12" id="KW-0067">ATP-binding</keyword>
<dbReference type="Gene3D" id="3.40.1190.20">
    <property type="match status" value="1"/>
</dbReference>
<dbReference type="PANTHER" id="PTHR10584">
    <property type="entry name" value="SUGAR KINASE"/>
    <property type="match status" value="1"/>
</dbReference>
<feature type="binding site" evidence="12">
    <location>
        <begin position="254"/>
        <end position="255"/>
    </location>
    <ligand>
        <name>ATP</name>
        <dbReference type="ChEBI" id="CHEBI:30616"/>
    </ligand>
</feature>
<evidence type="ECO:0000256" key="9">
    <source>
        <dbReference type="ARBA" id="ARBA00022842"/>
    </source>
</evidence>
<dbReference type="NCBIfam" id="TIGR02152">
    <property type="entry name" value="D_ribokin_bact"/>
    <property type="match status" value="1"/>
</dbReference>
<evidence type="ECO:0000256" key="4">
    <source>
        <dbReference type="ARBA" id="ARBA00022679"/>
    </source>
</evidence>
<dbReference type="Proteomes" id="UP001296943">
    <property type="component" value="Unassembled WGS sequence"/>
</dbReference>
<keyword evidence="12" id="KW-0963">Cytoplasm</keyword>
<feature type="binding site" evidence="12">
    <location>
        <position position="145"/>
    </location>
    <ligand>
        <name>substrate</name>
    </ligand>
</feature>